<dbReference type="RefSeq" id="WP_026879313.1">
    <property type="nucleotide sequence ID" value="NZ_AZOD01000032.1"/>
</dbReference>
<evidence type="ECO:0000256" key="1">
    <source>
        <dbReference type="SAM" id="MobiDB-lite"/>
    </source>
</evidence>
<dbReference type="Proteomes" id="UP001449178">
    <property type="component" value="Chromosome"/>
</dbReference>
<feature type="region of interest" description="Disordered" evidence="1">
    <location>
        <begin position="44"/>
        <end position="92"/>
    </location>
</feature>
<feature type="compositionally biased region" description="Polar residues" evidence="1">
    <location>
        <begin position="44"/>
        <end position="61"/>
    </location>
</feature>
<proteinExistence type="predicted"/>
<name>A0ABZ3BXP5_9GAMM</name>
<keyword evidence="3" id="KW-1185">Reference proteome</keyword>
<feature type="compositionally biased region" description="Basic and acidic residues" evidence="1">
    <location>
        <begin position="68"/>
        <end position="87"/>
    </location>
</feature>
<gene>
    <name evidence="2" type="ORF">WMO13_07895</name>
</gene>
<reference evidence="2 3" key="1">
    <citation type="submission" date="2024-03" db="EMBL/GenBank/DDBJ databases">
        <title>Complete Genome Sequence and Annotation of Ignatzschineria larvae DSM 13226.</title>
        <authorList>
            <person name="Cantrell E."/>
            <person name="Burcham Z.M."/>
        </authorList>
    </citation>
    <scope>NUCLEOTIDE SEQUENCE [LARGE SCALE GENOMIC DNA]</scope>
    <source>
        <strain evidence="2 3">DSM 13226</strain>
    </source>
</reference>
<evidence type="ECO:0000313" key="3">
    <source>
        <dbReference type="Proteomes" id="UP001449178"/>
    </source>
</evidence>
<protein>
    <submittedName>
        <fullName evidence="2">Uncharacterized protein</fullName>
    </submittedName>
</protein>
<organism evidence="2 3">
    <name type="scientific">Ignatzschineria larvae DSM 13226</name>
    <dbReference type="NCBI Taxonomy" id="1111732"/>
    <lineage>
        <taxon>Bacteria</taxon>
        <taxon>Pseudomonadati</taxon>
        <taxon>Pseudomonadota</taxon>
        <taxon>Gammaproteobacteria</taxon>
        <taxon>Cardiobacteriales</taxon>
        <taxon>Ignatzschineriaceae</taxon>
        <taxon>Ignatzschineria</taxon>
    </lineage>
</organism>
<accession>A0ABZ3BXP5</accession>
<dbReference type="EMBL" id="CP150637">
    <property type="protein sequence ID" value="WZW87286.1"/>
    <property type="molecule type" value="Genomic_DNA"/>
</dbReference>
<evidence type="ECO:0000313" key="2">
    <source>
        <dbReference type="EMBL" id="WZW87286.1"/>
    </source>
</evidence>
<sequence length="105" mass="11785">MPNNKSYLLVIGSVALITTSLFSPINAETRNELYGTLSYGLQKQQSNQPNLHYTPNDQPSLPSRPHYQHKEKSRLTPDNKIGIKGEKPIGNGNSIIYQFEWGDGK</sequence>